<comment type="caution">
    <text evidence="2">The sequence shown here is derived from an EMBL/GenBank/DDBJ whole genome shotgun (WGS) entry which is preliminary data.</text>
</comment>
<dbReference type="AlphaFoldDB" id="A0A4S2LDA8"/>
<accession>A0A4S2LDA8</accession>
<sequence length="236" mass="26180">MPFALRFPRCFLVYCVRSFHRRYLGYHLNLLGKMPQKSLLSFFSNNVKMDEKPIPLSGSSNANPPNKRRRLIVDSDDSCDGIAQSIDIGECSKTLCGVSEPKVASRDSDNLLVDGVKADDDIKPGIPMIHDTRSECKENICTPSTSSPECKQKKRPAREAAKAEIMPVQIPCPSPASQTTLVYNPAKENYHPVQDAPWECGSSVPYLCLAKTFEFIESTSGRLFLLSFSNLDSGSR</sequence>
<proteinExistence type="predicted"/>
<dbReference type="GO" id="GO:0003677">
    <property type="term" value="F:DNA binding"/>
    <property type="evidence" value="ECO:0007669"/>
    <property type="project" value="InterPro"/>
</dbReference>
<evidence type="ECO:0000313" key="2">
    <source>
        <dbReference type="EMBL" id="TGZ61442.1"/>
    </source>
</evidence>
<name>A0A4S2LDA8_OPIFE</name>
<dbReference type="EMBL" id="SJOL01007965">
    <property type="protein sequence ID" value="TGZ61442.1"/>
    <property type="molecule type" value="Genomic_DNA"/>
</dbReference>
<dbReference type="GO" id="GO:0003910">
    <property type="term" value="F:DNA ligase (ATP) activity"/>
    <property type="evidence" value="ECO:0007669"/>
    <property type="project" value="InterPro"/>
</dbReference>
<evidence type="ECO:0000313" key="3">
    <source>
        <dbReference type="Proteomes" id="UP000308267"/>
    </source>
</evidence>
<dbReference type="InterPro" id="IPR036599">
    <property type="entry name" value="DNA_ligase_N_sf"/>
</dbReference>
<reference evidence="2 3" key="1">
    <citation type="journal article" date="2019" name="BMC Genomics">
        <title>New insights from Opisthorchis felineus genome: update on genomics of the epidemiologically important liver flukes.</title>
        <authorList>
            <person name="Ershov N.I."/>
            <person name="Mordvinov V.A."/>
            <person name="Prokhortchouk E.B."/>
            <person name="Pakharukova M.Y."/>
            <person name="Gunbin K.V."/>
            <person name="Ustyantsev K."/>
            <person name="Genaev M.A."/>
            <person name="Blinov A.G."/>
            <person name="Mazur A."/>
            <person name="Boulygina E."/>
            <person name="Tsygankova S."/>
            <person name="Khrameeva E."/>
            <person name="Chekanov N."/>
            <person name="Fan G."/>
            <person name="Xiao A."/>
            <person name="Zhang H."/>
            <person name="Xu X."/>
            <person name="Yang H."/>
            <person name="Solovyev V."/>
            <person name="Lee S.M."/>
            <person name="Liu X."/>
            <person name="Afonnikov D.A."/>
            <person name="Skryabin K.G."/>
        </authorList>
    </citation>
    <scope>NUCLEOTIDE SEQUENCE [LARGE SCALE GENOMIC DNA]</scope>
    <source>
        <strain evidence="2">AK-0245</strain>
        <tissue evidence="2">Whole organism</tissue>
    </source>
</reference>
<dbReference type="Gene3D" id="1.10.3260.10">
    <property type="entry name" value="DNA ligase, ATP-dependent, N-terminal domain"/>
    <property type="match status" value="1"/>
</dbReference>
<dbReference type="SUPFAM" id="SSF117018">
    <property type="entry name" value="ATP-dependent DNA ligase DNA-binding domain"/>
    <property type="match status" value="1"/>
</dbReference>
<organism evidence="2 3">
    <name type="scientific">Opisthorchis felineus</name>
    <dbReference type="NCBI Taxonomy" id="147828"/>
    <lineage>
        <taxon>Eukaryota</taxon>
        <taxon>Metazoa</taxon>
        <taxon>Spiralia</taxon>
        <taxon>Lophotrochozoa</taxon>
        <taxon>Platyhelminthes</taxon>
        <taxon>Trematoda</taxon>
        <taxon>Digenea</taxon>
        <taxon>Opisthorchiida</taxon>
        <taxon>Opisthorchiata</taxon>
        <taxon>Opisthorchiidae</taxon>
        <taxon>Opisthorchis</taxon>
    </lineage>
</organism>
<evidence type="ECO:0000256" key="1">
    <source>
        <dbReference type="ARBA" id="ARBA00022598"/>
    </source>
</evidence>
<protein>
    <submittedName>
        <fullName evidence="2">Uncharacterized protein</fullName>
    </submittedName>
</protein>
<dbReference type="GO" id="GO:0006310">
    <property type="term" value="P:DNA recombination"/>
    <property type="evidence" value="ECO:0007669"/>
    <property type="project" value="InterPro"/>
</dbReference>
<keyword evidence="3" id="KW-1185">Reference proteome</keyword>
<dbReference type="GO" id="GO:0006281">
    <property type="term" value="P:DNA repair"/>
    <property type="evidence" value="ECO:0007669"/>
    <property type="project" value="InterPro"/>
</dbReference>
<keyword evidence="1" id="KW-0436">Ligase</keyword>
<dbReference type="Proteomes" id="UP000308267">
    <property type="component" value="Unassembled WGS sequence"/>
</dbReference>
<dbReference type="OrthoDB" id="206088at2759"/>
<gene>
    <name evidence="2" type="ORF">CRM22_007994</name>
</gene>
<dbReference type="STRING" id="147828.A0A4S2LDA8"/>